<dbReference type="EMBL" id="SLWU01000029">
    <property type="protein sequence ID" value="TCO57648.1"/>
    <property type="molecule type" value="Genomic_DNA"/>
</dbReference>
<dbReference type="Proteomes" id="UP000294886">
    <property type="component" value="Unassembled WGS sequence"/>
</dbReference>
<feature type="domain" description="Zinc finger CHC2-type" evidence="4">
    <location>
        <begin position="40"/>
        <end position="88"/>
    </location>
</feature>
<dbReference type="RefSeq" id="WP_132040698.1">
    <property type="nucleotide sequence ID" value="NZ_SLWU01000029.1"/>
</dbReference>
<evidence type="ECO:0000259" key="4">
    <source>
        <dbReference type="SMART" id="SM00400"/>
    </source>
</evidence>
<dbReference type="SMART" id="SM00400">
    <property type="entry name" value="ZnF_CHCC"/>
    <property type="match status" value="1"/>
</dbReference>
<evidence type="ECO:0000256" key="3">
    <source>
        <dbReference type="ARBA" id="ARBA00022833"/>
    </source>
</evidence>
<dbReference type="AlphaFoldDB" id="A0A4R2JKS8"/>
<protein>
    <submittedName>
        <fullName evidence="5">CHC2-type zinc finger protein</fullName>
    </submittedName>
</protein>
<evidence type="ECO:0000313" key="5">
    <source>
        <dbReference type="EMBL" id="TCO57648.1"/>
    </source>
</evidence>
<dbReference type="GO" id="GO:0006269">
    <property type="term" value="P:DNA replication, synthesis of primer"/>
    <property type="evidence" value="ECO:0007669"/>
    <property type="project" value="TreeGrafter"/>
</dbReference>
<dbReference type="Pfam" id="PF01807">
    <property type="entry name" value="Zn_ribbon_DnaG"/>
    <property type="match status" value="1"/>
</dbReference>
<keyword evidence="2" id="KW-0863">Zinc-finger</keyword>
<keyword evidence="3" id="KW-0862">Zinc</keyword>
<evidence type="ECO:0000256" key="1">
    <source>
        <dbReference type="ARBA" id="ARBA00022723"/>
    </source>
</evidence>
<dbReference type="GO" id="GO:0003899">
    <property type="term" value="F:DNA-directed RNA polymerase activity"/>
    <property type="evidence" value="ECO:0007669"/>
    <property type="project" value="InterPro"/>
</dbReference>
<dbReference type="PANTHER" id="PTHR30313:SF2">
    <property type="entry name" value="DNA PRIMASE"/>
    <property type="match status" value="1"/>
</dbReference>
<dbReference type="InterPro" id="IPR050219">
    <property type="entry name" value="DnaG_primase"/>
</dbReference>
<dbReference type="PANTHER" id="PTHR30313">
    <property type="entry name" value="DNA PRIMASE"/>
    <property type="match status" value="1"/>
</dbReference>
<dbReference type="GO" id="GO:0008270">
    <property type="term" value="F:zinc ion binding"/>
    <property type="evidence" value="ECO:0007669"/>
    <property type="project" value="UniProtKB-KW"/>
</dbReference>
<dbReference type="GO" id="GO:0005737">
    <property type="term" value="C:cytoplasm"/>
    <property type="evidence" value="ECO:0007669"/>
    <property type="project" value="TreeGrafter"/>
</dbReference>
<reference evidence="5 6" key="1">
    <citation type="submission" date="2019-03" db="EMBL/GenBank/DDBJ databases">
        <title>Genomic Encyclopedia of Type Strains, Phase IV (KMG-IV): sequencing the most valuable type-strain genomes for metagenomic binning, comparative biology and taxonomic classification.</title>
        <authorList>
            <person name="Goeker M."/>
        </authorList>
    </citation>
    <scope>NUCLEOTIDE SEQUENCE [LARGE SCALE GENOMIC DNA]</scope>
    <source>
        <strain evidence="5 6">DSM 13054</strain>
    </source>
</reference>
<dbReference type="InterPro" id="IPR036977">
    <property type="entry name" value="DNA_primase_Znf_CHC2"/>
</dbReference>
<name>A0A4R2JKS8_9THEO</name>
<evidence type="ECO:0000256" key="2">
    <source>
        <dbReference type="ARBA" id="ARBA00022771"/>
    </source>
</evidence>
<gene>
    <name evidence="5" type="ORF">EV203_12918</name>
</gene>
<dbReference type="InterPro" id="IPR002694">
    <property type="entry name" value="Znf_CHC2"/>
</dbReference>
<organism evidence="5 6">
    <name type="scientific">Caldanaerobacter subterraneus</name>
    <dbReference type="NCBI Taxonomy" id="911092"/>
    <lineage>
        <taxon>Bacteria</taxon>
        <taxon>Bacillati</taxon>
        <taxon>Bacillota</taxon>
        <taxon>Clostridia</taxon>
        <taxon>Thermoanaerobacterales</taxon>
        <taxon>Thermoanaerobacteraceae</taxon>
        <taxon>Caldanaerobacter</taxon>
    </lineage>
</organism>
<dbReference type="Gene3D" id="3.90.580.10">
    <property type="entry name" value="Zinc finger, CHC2-type domain"/>
    <property type="match status" value="1"/>
</dbReference>
<proteinExistence type="predicted"/>
<dbReference type="SUPFAM" id="SSF57783">
    <property type="entry name" value="Zinc beta-ribbon"/>
    <property type="match status" value="1"/>
</dbReference>
<evidence type="ECO:0000313" key="6">
    <source>
        <dbReference type="Proteomes" id="UP000294886"/>
    </source>
</evidence>
<comment type="caution">
    <text evidence="5">The sequence shown here is derived from an EMBL/GenBank/DDBJ whole genome shotgun (WGS) entry which is preliminary data.</text>
</comment>
<accession>A0A4R2JKS8</accession>
<dbReference type="GO" id="GO:0003677">
    <property type="term" value="F:DNA binding"/>
    <property type="evidence" value="ECO:0007669"/>
    <property type="project" value="InterPro"/>
</dbReference>
<keyword evidence="1" id="KW-0479">Metal-binding</keyword>
<sequence>MINSAIDKFTLIKDSIPLVQAIEYYGLHPIKRGRYHWIKCPFHNDKNPSLAIYEESFYCFGCGAHGDVIDFVARYFNLEPLEAVYRLAEDFNVPLPEEKRLTKKEKKKIQQRIKQKQEEDKLYNDFLKAVDETYDYLCELNHLYTKIKQVINDPKDLELPEFAEACHNQDLINYWLDLLLEGNIQDKLFVVEEVKQWKLSKKL</sequence>